<evidence type="ECO:0000256" key="4">
    <source>
        <dbReference type="ARBA" id="ARBA00023270"/>
    </source>
</evidence>
<dbReference type="HAMAP" id="MF_00114">
    <property type="entry name" value="DeoC_type1"/>
    <property type="match status" value="1"/>
</dbReference>
<dbReference type="InterPro" id="IPR013785">
    <property type="entry name" value="Aldolase_TIM"/>
</dbReference>
<comment type="pathway">
    <text evidence="6">Carbohydrate degradation; 2-deoxy-D-ribose 1-phosphate degradation; D-glyceraldehyde 3-phosphate and acetaldehyde from 2-deoxy-alpha-D-ribose 1-phosphate: step 2/2.</text>
</comment>
<dbReference type="SUPFAM" id="SSF51569">
    <property type="entry name" value="Aldolase"/>
    <property type="match status" value="1"/>
</dbReference>
<dbReference type="InterPro" id="IPR002915">
    <property type="entry name" value="DeoC/FbaB/LacD_aldolase"/>
</dbReference>
<evidence type="ECO:0000256" key="1">
    <source>
        <dbReference type="ARBA" id="ARBA00010936"/>
    </source>
</evidence>
<comment type="similarity">
    <text evidence="1 6">Belongs to the DeoC/FbaB aldolase family. DeoC type 1 subfamily.</text>
</comment>
<comment type="caution">
    <text evidence="7">The sequence shown here is derived from an EMBL/GenBank/DDBJ whole genome shotgun (WGS) entry which is preliminary data.</text>
</comment>
<keyword evidence="4 6" id="KW-0704">Schiff base</keyword>
<dbReference type="Gene3D" id="3.20.20.70">
    <property type="entry name" value="Aldolase class I"/>
    <property type="match status" value="1"/>
</dbReference>
<dbReference type="SMART" id="SM01133">
    <property type="entry name" value="DeoC"/>
    <property type="match status" value="1"/>
</dbReference>
<dbReference type="GO" id="GO:0004139">
    <property type="term" value="F:deoxyribose-phosphate aldolase activity"/>
    <property type="evidence" value="ECO:0007669"/>
    <property type="project" value="UniProtKB-EC"/>
</dbReference>
<gene>
    <name evidence="6 7" type="primary">deoC</name>
    <name evidence="7" type="ORF">ACFSRY_20500</name>
</gene>
<dbReference type="EMBL" id="JBHULU010000039">
    <property type="protein sequence ID" value="MFD2516264.1"/>
    <property type="molecule type" value="Genomic_DNA"/>
</dbReference>
<dbReference type="InterPro" id="IPR028581">
    <property type="entry name" value="DeoC_typeI"/>
</dbReference>
<evidence type="ECO:0000256" key="5">
    <source>
        <dbReference type="ARBA" id="ARBA00048791"/>
    </source>
</evidence>
<feature type="active site" description="Proton donor/acceptor" evidence="6">
    <location>
        <position position="202"/>
    </location>
</feature>
<dbReference type="Proteomes" id="UP001597544">
    <property type="component" value="Unassembled WGS sequence"/>
</dbReference>
<organism evidence="7 8">
    <name type="scientific">Pontibacter locisalis</name>
    <dbReference type="NCBI Taxonomy" id="1719035"/>
    <lineage>
        <taxon>Bacteria</taxon>
        <taxon>Pseudomonadati</taxon>
        <taxon>Bacteroidota</taxon>
        <taxon>Cytophagia</taxon>
        <taxon>Cytophagales</taxon>
        <taxon>Hymenobacteraceae</taxon>
        <taxon>Pontibacter</taxon>
    </lineage>
</organism>
<dbReference type="PANTHER" id="PTHR10889">
    <property type="entry name" value="DEOXYRIBOSE-PHOSPHATE ALDOLASE"/>
    <property type="match status" value="1"/>
</dbReference>
<comment type="subcellular location">
    <subcellularLocation>
        <location evidence="6">Cytoplasm</location>
    </subcellularLocation>
</comment>
<dbReference type="NCBIfam" id="TIGR00126">
    <property type="entry name" value="deoC"/>
    <property type="match status" value="1"/>
</dbReference>
<keyword evidence="2 6" id="KW-0963">Cytoplasm</keyword>
<protein>
    <recommendedName>
        <fullName evidence="6">Deoxyribose-phosphate aldolase</fullName>
        <shortName evidence="6">DERA</shortName>
        <ecNumber evidence="6">4.1.2.4</ecNumber>
    </recommendedName>
    <alternativeName>
        <fullName evidence="6">2-deoxy-D-ribose 5-phosphate aldolase</fullName>
    </alternativeName>
    <alternativeName>
        <fullName evidence="6">Phosphodeoxyriboaldolase</fullName>
        <shortName evidence="6">Deoxyriboaldolase</shortName>
    </alternativeName>
</protein>
<evidence type="ECO:0000256" key="3">
    <source>
        <dbReference type="ARBA" id="ARBA00023239"/>
    </source>
</evidence>
<dbReference type="CDD" id="cd00959">
    <property type="entry name" value="DeoC"/>
    <property type="match status" value="1"/>
</dbReference>
<accession>A0ABW5IS72</accession>
<dbReference type="Pfam" id="PF01791">
    <property type="entry name" value="DeoC"/>
    <property type="match status" value="1"/>
</dbReference>
<comment type="catalytic activity">
    <reaction evidence="5 6">
        <text>2-deoxy-D-ribose 5-phosphate = D-glyceraldehyde 3-phosphate + acetaldehyde</text>
        <dbReference type="Rhea" id="RHEA:12821"/>
        <dbReference type="ChEBI" id="CHEBI:15343"/>
        <dbReference type="ChEBI" id="CHEBI:59776"/>
        <dbReference type="ChEBI" id="CHEBI:62877"/>
        <dbReference type="EC" id="4.1.2.4"/>
    </reaction>
</comment>
<evidence type="ECO:0000256" key="6">
    <source>
        <dbReference type="HAMAP-Rule" id="MF_00114"/>
    </source>
</evidence>
<dbReference type="InterPro" id="IPR011343">
    <property type="entry name" value="DeoC"/>
</dbReference>
<evidence type="ECO:0000313" key="8">
    <source>
        <dbReference type="Proteomes" id="UP001597544"/>
    </source>
</evidence>
<reference evidence="8" key="1">
    <citation type="journal article" date="2019" name="Int. J. Syst. Evol. Microbiol.">
        <title>The Global Catalogue of Microorganisms (GCM) 10K type strain sequencing project: providing services to taxonomists for standard genome sequencing and annotation.</title>
        <authorList>
            <consortium name="The Broad Institute Genomics Platform"/>
            <consortium name="The Broad Institute Genome Sequencing Center for Infectious Disease"/>
            <person name="Wu L."/>
            <person name="Ma J."/>
        </authorList>
    </citation>
    <scope>NUCLEOTIDE SEQUENCE [LARGE SCALE GENOMIC DNA]</scope>
    <source>
        <strain evidence="8">KCTC 42498</strain>
    </source>
</reference>
<dbReference type="RefSeq" id="WP_377512742.1">
    <property type="nucleotide sequence ID" value="NZ_JBHULU010000039.1"/>
</dbReference>
<evidence type="ECO:0000313" key="7">
    <source>
        <dbReference type="EMBL" id="MFD2516264.1"/>
    </source>
</evidence>
<evidence type="ECO:0000256" key="2">
    <source>
        <dbReference type="ARBA" id="ARBA00022490"/>
    </source>
</evidence>
<keyword evidence="8" id="KW-1185">Reference proteome</keyword>
<name>A0ABW5IS72_9BACT</name>
<dbReference type="EC" id="4.1.2.4" evidence="6"/>
<comment type="function">
    <text evidence="6">Catalyzes a reversible aldol reaction between acetaldehyde and D-glyceraldehyde 3-phosphate to generate 2-deoxy-D-ribose 5-phosphate.</text>
</comment>
<keyword evidence="3 6" id="KW-0456">Lyase</keyword>
<dbReference type="PIRSF" id="PIRSF001357">
    <property type="entry name" value="DeoC"/>
    <property type="match status" value="1"/>
</dbReference>
<feature type="active site" description="Proton donor/acceptor" evidence="6">
    <location>
        <position position="109"/>
    </location>
</feature>
<sequence length="236" mass="25382">MAASYTLTFLSNSSIVMTREELASFIDHTQLRPEATEEQVLQLCDEARNYGFAAVCIPPCYVQAAKERLGPGSLVKLATVVGFPLGYQHSKVKFLETHQAIADGADEIDVVMNISAFKSGKYEDVENELGDLAKFCHLKEAALKVIIETALLTEQEIKKACELCVNAGVDYVKTSTGFASGGATVGDVRLMRRILPGTIKIKAAGGVRTIEDAEALIKAGADRLGCSASIKLVTHE</sequence>
<feature type="active site" description="Schiff-base intermediate with acetaldehyde" evidence="6">
    <location>
        <position position="173"/>
    </location>
</feature>
<proteinExistence type="inferred from homology"/>
<dbReference type="PANTHER" id="PTHR10889:SF1">
    <property type="entry name" value="DEOXYRIBOSE-PHOSPHATE ALDOLASE"/>
    <property type="match status" value="1"/>
</dbReference>